<name>A0A1M5HPE4_9FLAO</name>
<dbReference type="AlphaFoldDB" id="A0A1M5HPE4"/>
<organism evidence="2 3">
    <name type="scientific">Flagellimonas flava</name>
    <dbReference type="NCBI Taxonomy" id="570519"/>
    <lineage>
        <taxon>Bacteria</taxon>
        <taxon>Pseudomonadati</taxon>
        <taxon>Bacteroidota</taxon>
        <taxon>Flavobacteriia</taxon>
        <taxon>Flavobacteriales</taxon>
        <taxon>Flavobacteriaceae</taxon>
        <taxon>Flagellimonas</taxon>
    </lineage>
</organism>
<evidence type="ECO:0008006" key="4">
    <source>
        <dbReference type="Google" id="ProtNLM"/>
    </source>
</evidence>
<accession>A0A1M5HPE4</accession>
<dbReference type="EMBL" id="FQWL01000001">
    <property type="protein sequence ID" value="SHG17768.1"/>
    <property type="molecule type" value="Genomic_DNA"/>
</dbReference>
<dbReference type="Pfam" id="PF16148">
    <property type="entry name" value="DUF4856"/>
    <property type="match status" value="1"/>
</dbReference>
<dbReference type="RefSeq" id="WP_084732489.1">
    <property type="nucleotide sequence ID" value="NZ_FQWL01000001.1"/>
</dbReference>
<evidence type="ECO:0000313" key="3">
    <source>
        <dbReference type="Proteomes" id="UP000184532"/>
    </source>
</evidence>
<sequence>MVLKRLFVLGLTLALAASCSSDDNDPVDPVATCTDGEMNGDEEGVDCGGTACQPCEASIDNPATYVFQRNGESSVSFTGQTTRILMAEEIIDTLKAENTLATVMNAMFAHEEGNNDFFNAELNASDKSVRSKTAASFDFFSNNATDQALIRADFEGWIQTQVDEVYPNWNTAAAAGTAGQLADGSSTRYVTGKGLEMNQLFNKSLIGALMVDQILNNYTSSNVLDAFADANDAETLVDGKNYTDMEHDWDEAYGYAFGTAADLTDPRPTIGDDDSFLNKYIGRVEGDDDFAGITDDIFQALKLGRAAIVAKDYDVRNEQADVLRELISQVIGVRAVYYLQQGKNALDQMDPDYGGGFHDLSEGYGFIYSLQFTRKPGSTDPYFTKTEVDAFLADLMDDGANGLWDVEPATLDAISESIAERFSFTVEQAGS</sequence>
<gene>
    <name evidence="2" type="ORF">SAMN04488116_0106</name>
</gene>
<proteinExistence type="predicted"/>
<keyword evidence="3" id="KW-1185">Reference proteome</keyword>
<reference evidence="3" key="1">
    <citation type="submission" date="2016-11" db="EMBL/GenBank/DDBJ databases">
        <authorList>
            <person name="Varghese N."/>
            <person name="Submissions S."/>
        </authorList>
    </citation>
    <scope>NUCLEOTIDE SEQUENCE [LARGE SCALE GENOMIC DNA]</scope>
    <source>
        <strain evidence="3">DSM 22638</strain>
    </source>
</reference>
<dbReference type="PROSITE" id="PS51257">
    <property type="entry name" value="PROKAR_LIPOPROTEIN"/>
    <property type="match status" value="1"/>
</dbReference>
<evidence type="ECO:0000256" key="1">
    <source>
        <dbReference type="SAM" id="SignalP"/>
    </source>
</evidence>
<dbReference type="STRING" id="570519.SAMN04488116_0106"/>
<keyword evidence="1" id="KW-0732">Signal</keyword>
<feature type="signal peptide" evidence="1">
    <location>
        <begin position="1"/>
        <end position="21"/>
    </location>
</feature>
<evidence type="ECO:0000313" key="2">
    <source>
        <dbReference type="EMBL" id="SHG17768.1"/>
    </source>
</evidence>
<protein>
    <recommendedName>
        <fullName evidence="4">DUF4856 domain-containing protein</fullName>
    </recommendedName>
</protein>
<dbReference type="Proteomes" id="UP000184532">
    <property type="component" value="Unassembled WGS sequence"/>
</dbReference>
<feature type="chain" id="PRO_5013087283" description="DUF4856 domain-containing protein" evidence="1">
    <location>
        <begin position="22"/>
        <end position="431"/>
    </location>
</feature>
<dbReference type="InterPro" id="IPR032331">
    <property type="entry name" value="DUF4856"/>
</dbReference>